<evidence type="ECO:0000256" key="1">
    <source>
        <dbReference type="SAM" id="Phobius"/>
    </source>
</evidence>
<name>A0A8J6PS63_9FLAO</name>
<dbReference type="InterPro" id="IPR045584">
    <property type="entry name" value="Pilin-like"/>
</dbReference>
<sequence length="139" mass="15439">MLAYKNKKKGFVDAFSLAEILIVLAIMGILIMLVVPNQTGVASRTKSLEAQQELKMIHNLQYAYFLQFSKYSLDLQTINYIPHKSVLSGGTANYEISIIEATPAGFKAKAEAVVDFNGDGKKNIWEIDQEGVLKEVQPD</sequence>
<dbReference type="SUPFAM" id="SSF54523">
    <property type="entry name" value="Pili subunits"/>
    <property type="match status" value="1"/>
</dbReference>
<comment type="caution">
    <text evidence="2">The sequence shown here is derived from an EMBL/GenBank/DDBJ whole genome shotgun (WGS) entry which is preliminary data.</text>
</comment>
<dbReference type="RefSeq" id="WP_163492936.1">
    <property type="nucleotide sequence ID" value="NZ_JACVEL010000016.1"/>
</dbReference>
<keyword evidence="1" id="KW-0472">Membrane</keyword>
<dbReference type="Gene3D" id="3.30.700.10">
    <property type="entry name" value="Glycoprotein, Type 4 Pilin"/>
    <property type="match status" value="1"/>
</dbReference>
<keyword evidence="1" id="KW-1133">Transmembrane helix</keyword>
<dbReference type="AlphaFoldDB" id="A0A8J6PS63"/>
<evidence type="ECO:0000313" key="3">
    <source>
        <dbReference type="Proteomes" id="UP000652681"/>
    </source>
</evidence>
<dbReference type="NCBIfam" id="TIGR02532">
    <property type="entry name" value="IV_pilin_GFxxxE"/>
    <property type="match status" value="1"/>
</dbReference>
<reference evidence="2" key="1">
    <citation type="submission" date="2020-09" db="EMBL/GenBank/DDBJ databases">
        <title>Taishania pollutisoli gen. nov., sp. nov., Isolated from Tetrabromobisphenol A-Contaminated Soil.</title>
        <authorList>
            <person name="Chen Q."/>
        </authorList>
    </citation>
    <scope>NUCLEOTIDE SEQUENCE</scope>
    <source>
        <strain evidence="2">CZZ-1</strain>
    </source>
</reference>
<feature type="transmembrane region" description="Helical" evidence="1">
    <location>
        <begin position="12"/>
        <end position="35"/>
    </location>
</feature>
<proteinExistence type="predicted"/>
<organism evidence="2 3">
    <name type="scientific">Taishania pollutisoli</name>
    <dbReference type="NCBI Taxonomy" id="2766479"/>
    <lineage>
        <taxon>Bacteria</taxon>
        <taxon>Pseudomonadati</taxon>
        <taxon>Bacteroidota</taxon>
        <taxon>Flavobacteriia</taxon>
        <taxon>Flavobacteriales</taxon>
        <taxon>Crocinitomicaceae</taxon>
        <taxon>Taishania</taxon>
    </lineage>
</organism>
<evidence type="ECO:0000313" key="2">
    <source>
        <dbReference type="EMBL" id="MBC9813803.1"/>
    </source>
</evidence>
<dbReference type="EMBL" id="JACVEL010000016">
    <property type="protein sequence ID" value="MBC9813803.1"/>
    <property type="molecule type" value="Genomic_DNA"/>
</dbReference>
<dbReference type="Proteomes" id="UP000652681">
    <property type="component" value="Unassembled WGS sequence"/>
</dbReference>
<keyword evidence="1" id="KW-0812">Transmembrane</keyword>
<protein>
    <submittedName>
        <fullName evidence="2">Prepilin-type N-terminal cleavage/methylation domain-containing protein</fullName>
    </submittedName>
</protein>
<keyword evidence="3" id="KW-1185">Reference proteome</keyword>
<accession>A0A8J6PS63</accession>
<dbReference type="InterPro" id="IPR012902">
    <property type="entry name" value="N_methyl_site"/>
</dbReference>
<gene>
    <name evidence="2" type="ORF">H9Y05_15110</name>
</gene>